<accession>A0A1H8AZT2</accession>
<keyword evidence="2" id="KW-1185">Reference proteome</keyword>
<proteinExistence type="predicted"/>
<name>A0A1H8AZT2_9BACT</name>
<dbReference type="EMBL" id="FOBS01000043">
    <property type="protein sequence ID" value="SEM76013.1"/>
    <property type="molecule type" value="Genomic_DNA"/>
</dbReference>
<evidence type="ECO:0000313" key="2">
    <source>
        <dbReference type="Proteomes" id="UP000198744"/>
    </source>
</evidence>
<protein>
    <submittedName>
        <fullName evidence="1">VPLPA-CTERM protein sorting domain-containing protein</fullName>
    </submittedName>
</protein>
<gene>
    <name evidence="1" type="ORF">SAMN04489760_14318</name>
</gene>
<dbReference type="Proteomes" id="UP000198744">
    <property type="component" value="Unassembled WGS sequence"/>
</dbReference>
<sequence length="217" mass="24043">MNRPSYLVIFILFIFSIIPSLVSASSITGGNDVIERSGRDGAHQITFIDLDHRISGDGWLTGWSFFADYDVPGATSDSRQVKLKIFRENGGNYDLVGQSDMVTVSEWDKVYSFSLPNIPVKQDDIIGWYYPDQAWPGGVISYESGTGTNTRWTVWPDPEGEITGSVLKTRFSAGGEGRLYSIRVEGTDVNPVPLPPAMYLLGSGLIGLAWVRNRFHK</sequence>
<evidence type="ECO:0000313" key="1">
    <source>
        <dbReference type="EMBL" id="SEM76013.1"/>
    </source>
</evidence>
<organism evidence="1 2">
    <name type="scientific">Syntrophus gentianae</name>
    <dbReference type="NCBI Taxonomy" id="43775"/>
    <lineage>
        <taxon>Bacteria</taxon>
        <taxon>Pseudomonadati</taxon>
        <taxon>Thermodesulfobacteriota</taxon>
        <taxon>Syntrophia</taxon>
        <taxon>Syntrophales</taxon>
        <taxon>Syntrophaceae</taxon>
        <taxon>Syntrophus</taxon>
    </lineage>
</organism>
<reference evidence="1 2" key="1">
    <citation type="submission" date="2016-10" db="EMBL/GenBank/DDBJ databases">
        <authorList>
            <person name="de Groot N.N."/>
        </authorList>
    </citation>
    <scope>NUCLEOTIDE SEQUENCE [LARGE SCALE GENOMIC DNA]</scope>
    <source>
        <strain evidence="1 2">DSM 8423</strain>
    </source>
</reference>
<dbReference type="AlphaFoldDB" id="A0A1H8AZT2"/>